<evidence type="ECO:0000259" key="7">
    <source>
        <dbReference type="SMART" id="SM00833"/>
    </source>
</evidence>
<protein>
    <submittedName>
        <fullName evidence="8">GTP-binding protein</fullName>
    </submittedName>
</protein>
<comment type="caution">
    <text evidence="8">The sequence shown here is derived from an EMBL/GenBank/DDBJ whole genome shotgun (WGS) entry which is preliminary data.</text>
</comment>
<dbReference type="PANTHER" id="PTHR13748">
    <property type="entry name" value="COBW-RELATED"/>
    <property type="match status" value="1"/>
</dbReference>
<evidence type="ECO:0000256" key="2">
    <source>
        <dbReference type="ARBA" id="ARBA00022801"/>
    </source>
</evidence>
<dbReference type="Gene3D" id="3.40.50.300">
    <property type="entry name" value="P-loop containing nucleotide triphosphate hydrolases"/>
    <property type="match status" value="1"/>
</dbReference>
<gene>
    <name evidence="8" type="ORF">ABXR19_14020</name>
</gene>
<comment type="similarity">
    <text evidence="4">Belongs to the SIMIBI class G3E GTPase family. ZNG1 subfamily.</text>
</comment>
<keyword evidence="9" id="KW-1185">Reference proteome</keyword>
<comment type="function">
    <text evidence="5">Zinc chaperone that directly transfers zinc cofactor to target proteins, thereby activating them. Zinc is transferred from the CXCC motif in the GTPase domain to the zinc binding site in target proteins in a process requiring GTP hydrolysis.</text>
</comment>
<keyword evidence="2" id="KW-0378">Hydrolase</keyword>
<dbReference type="Pfam" id="PF02492">
    <property type="entry name" value="cobW"/>
    <property type="match status" value="1"/>
</dbReference>
<dbReference type="InterPro" id="IPR011629">
    <property type="entry name" value="CobW-like_C"/>
</dbReference>
<feature type="domain" description="CobW C-terminal" evidence="7">
    <location>
        <begin position="238"/>
        <end position="332"/>
    </location>
</feature>
<evidence type="ECO:0000256" key="1">
    <source>
        <dbReference type="ARBA" id="ARBA00022741"/>
    </source>
</evidence>
<dbReference type="InterPro" id="IPR027417">
    <property type="entry name" value="P-loop_NTPase"/>
</dbReference>
<accession>A0ABV2TN13</accession>
<dbReference type="InterPro" id="IPR036627">
    <property type="entry name" value="CobW-likC_sf"/>
</dbReference>
<evidence type="ECO:0000313" key="8">
    <source>
        <dbReference type="EMBL" id="MET7015304.1"/>
    </source>
</evidence>
<sequence length="347" mass="37904">MTPTPVTVLSGFLGAGKTTLLNRLLAANPGERIAIVENEFGAAGIDGQLIAPGASTIIELSNGCICCSVRGELSTALIELLARRTRGEIYFNRLVIETTGLADPGPVVQTFFWEEALREHFQLDAVITLIDVCHANEQLDREAVAAAQVAYADWLILTKTDIADTASLPARLRTINARAEIIDVQDLDAHWPRLLNTGGFSLNEHGLPPMRQTGWKQAGKNTNALGQSKPARSWDDTIESVLLETEGTVDLDAISGFVERLIETHANDLLRYKGILAIEGDSRRLVFQGVHRIAGFDYGRVWEIDEARNSRIVLIGRDLPREQLLADFFKALSPTSPASKGLRASTL</sequence>
<evidence type="ECO:0000256" key="6">
    <source>
        <dbReference type="ARBA" id="ARBA00049117"/>
    </source>
</evidence>
<dbReference type="PANTHER" id="PTHR13748:SF62">
    <property type="entry name" value="COBW DOMAIN-CONTAINING PROTEIN"/>
    <property type="match status" value="1"/>
</dbReference>
<organism evidence="8 9">
    <name type="scientific">Uliginosibacterium flavum</name>
    <dbReference type="NCBI Taxonomy" id="1396831"/>
    <lineage>
        <taxon>Bacteria</taxon>
        <taxon>Pseudomonadati</taxon>
        <taxon>Pseudomonadota</taxon>
        <taxon>Betaproteobacteria</taxon>
        <taxon>Rhodocyclales</taxon>
        <taxon>Zoogloeaceae</taxon>
        <taxon>Uliginosibacterium</taxon>
    </lineage>
</organism>
<evidence type="ECO:0000313" key="9">
    <source>
        <dbReference type="Proteomes" id="UP001549691"/>
    </source>
</evidence>
<dbReference type="EMBL" id="JBEWZI010000015">
    <property type="protein sequence ID" value="MET7015304.1"/>
    <property type="molecule type" value="Genomic_DNA"/>
</dbReference>
<dbReference type="SUPFAM" id="SSF90002">
    <property type="entry name" value="Hypothetical protein YjiA, C-terminal domain"/>
    <property type="match status" value="1"/>
</dbReference>
<dbReference type="Proteomes" id="UP001549691">
    <property type="component" value="Unassembled WGS sequence"/>
</dbReference>
<comment type="catalytic activity">
    <reaction evidence="6">
        <text>GTP + H2O = GDP + phosphate + H(+)</text>
        <dbReference type="Rhea" id="RHEA:19669"/>
        <dbReference type="ChEBI" id="CHEBI:15377"/>
        <dbReference type="ChEBI" id="CHEBI:15378"/>
        <dbReference type="ChEBI" id="CHEBI:37565"/>
        <dbReference type="ChEBI" id="CHEBI:43474"/>
        <dbReference type="ChEBI" id="CHEBI:58189"/>
    </reaction>
    <physiologicalReaction direction="left-to-right" evidence="6">
        <dbReference type="Rhea" id="RHEA:19670"/>
    </physiologicalReaction>
</comment>
<evidence type="ECO:0000256" key="5">
    <source>
        <dbReference type="ARBA" id="ARBA00045658"/>
    </source>
</evidence>
<keyword evidence="3" id="KW-0143">Chaperone</keyword>
<dbReference type="InterPro" id="IPR051316">
    <property type="entry name" value="Zinc-reg_GTPase_activator"/>
</dbReference>
<evidence type="ECO:0000256" key="4">
    <source>
        <dbReference type="ARBA" id="ARBA00034320"/>
    </source>
</evidence>
<evidence type="ECO:0000256" key="3">
    <source>
        <dbReference type="ARBA" id="ARBA00023186"/>
    </source>
</evidence>
<dbReference type="Gene3D" id="3.30.1220.10">
    <property type="entry name" value="CobW-like, C-terminal domain"/>
    <property type="match status" value="1"/>
</dbReference>
<proteinExistence type="inferred from homology"/>
<dbReference type="SUPFAM" id="SSF52540">
    <property type="entry name" value="P-loop containing nucleoside triphosphate hydrolases"/>
    <property type="match status" value="1"/>
</dbReference>
<dbReference type="RefSeq" id="WP_354601762.1">
    <property type="nucleotide sequence ID" value="NZ_JBEWZI010000015.1"/>
</dbReference>
<dbReference type="SMART" id="SM00833">
    <property type="entry name" value="CobW_C"/>
    <property type="match status" value="1"/>
</dbReference>
<reference evidence="8 9" key="1">
    <citation type="submission" date="2024-07" db="EMBL/GenBank/DDBJ databases">
        <title>Uliginosibacterium flavum JJ3220;KACC:17644.</title>
        <authorList>
            <person name="Kim M.K."/>
        </authorList>
    </citation>
    <scope>NUCLEOTIDE SEQUENCE [LARGE SCALE GENOMIC DNA]</scope>
    <source>
        <strain evidence="8 9">KACC:17644</strain>
    </source>
</reference>
<dbReference type="CDD" id="cd03112">
    <property type="entry name" value="CobW-like"/>
    <property type="match status" value="1"/>
</dbReference>
<dbReference type="InterPro" id="IPR003495">
    <property type="entry name" value="CobW/HypB/UreG_nucleotide-bd"/>
</dbReference>
<keyword evidence="1" id="KW-0547">Nucleotide-binding</keyword>
<name>A0ABV2TN13_9RHOO</name>
<dbReference type="Pfam" id="PF07683">
    <property type="entry name" value="CobW_C"/>
    <property type="match status" value="1"/>
</dbReference>